<proteinExistence type="predicted"/>
<organism evidence="2 3">
    <name type="scientific">Tetradesmus obliquus</name>
    <name type="common">Green alga</name>
    <name type="synonym">Acutodesmus obliquus</name>
    <dbReference type="NCBI Taxonomy" id="3088"/>
    <lineage>
        <taxon>Eukaryota</taxon>
        <taxon>Viridiplantae</taxon>
        <taxon>Chlorophyta</taxon>
        <taxon>core chlorophytes</taxon>
        <taxon>Chlorophyceae</taxon>
        <taxon>CS clade</taxon>
        <taxon>Sphaeropleales</taxon>
        <taxon>Scenedesmaceae</taxon>
        <taxon>Tetradesmus</taxon>
    </lineage>
</organism>
<reference evidence="2 3" key="1">
    <citation type="submission" date="2023-05" db="EMBL/GenBank/DDBJ databases">
        <title>A 100% complete, gapless, phased diploid assembly of the Scenedesmus obliquus UTEX 3031 genome.</title>
        <authorList>
            <person name="Biondi T.C."/>
            <person name="Hanschen E.R."/>
            <person name="Kwon T."/>
            <person name="Eng W."/>
            <person name="Kruse C.P.S."/>
            <person name="Koehler S.I."/>
            <person name="Kunde Y."/>
            <person name="Gleasner C.D."/>
            <person name="You Mak K.T."/>
            <person name="Polle J."/>
            <person name="Hovde B.T."/>
            <person name="Starkenburg S.R."/>
        </authorList>
    </citation>
    <scope>NUCLEOTIDE SEQUENCE [LARGE SCALE GENOMIC DNA]</scope>
    <source>
        <strain evidence="2 3">DOE0152z</strain>
    </source>
</reference>
<sequence length="190" mass="20408">MKGTSKGTKRKAQGDASTAAAAAGSGDAFYLILCSRSSCVQQFDENFTMDHYEDELEEDKREVRDAVKPFDGTWMHGMPVPGSQQQKASSSSSSSSSDCSIQLFKSLEAANQQAGELYKALLASTPFDGEAADIPQKQPQFSWQAKQPKQPKSLETTTADGRCRSAMRPLRSGHHPPHGGPSALTQGSHG</sequence>
<feature type="region of interest" description="Disordered" evidence="1">
    <location>
        <begin position="130"/>
        <end position="190"/>
    </location>
</feature>
<gene>
    <name evidence="2" type="ORF">OEZ85_012628</name>
</gene>
<dbReference type="EMBL" id="CP126214">
    <property type="protein sequence ID" value="WIA15876.1"/>
    <property type="molecule type" value="Genomic_DNA"/>
</dbReference>
<evidence type="ECO:0000313" key="2">
    <source>
        <dbReference type="EMBL" id="WIA15876.1"/>
    </source>
</evidence>
<name>A0ABY8U605_TETOB</name>
<protein>
    <submittedName>
        <fullName evidence="2">Uncharacterized protein</fullName>
    </submittedName>
</protein>
<keyword evidence="3" id="KW-1185">Reference proteome</keyword>
<evidence type="ECO:0000313" key="3">
    <source>
        <dbReference type="Proteomes" id="UP001244341"/>
    </source>
</evidence>
<dbReference type="Proteomes" id="UP001244341">
    <property type="component" value="Chromosome 7b"/>
</dbReference>
<evidence type="ECO:0000256" key="1">
    <source>
        <dbReference type="SAM" id="MobiDB-lite"/>
    </source>
</evidence>
<feature type="compositionally biased region" description="Polar residues" evidence="1">
    <location>
        <begin position="137"/>
        <end position="147"/>
    </location>
</feature>
<accession>A0ABY8U605</accession>
<feature type="region of interest" description="Disordered" evidence="1">
    <location>
        <begin position="71"/>
        <end position="98"/>
    </location>
</feature>